<evidence type="ECO:0000313" key="2">
    <source>
        <dbReference type="EMBL" id="KXS09873.1"/>
    </source>
</evidence>
<keyword evidence="3" id="KW-1185">Reference proteome</keyword>
<evidence type="ECO:0000256" key="1">
    <source>
        <dbReference type="SAM" id="MobiDB-lite"/>
    </source>
</evidence>
<dbReference type="Proteomes" id="UP000070544">
    <property type="component" value="Unassembled WGS sequence"/>
</dbReference>
<organism evidence="2 3">
    <name type="scientific">Gonapodya prolifera (strain JEL478)</name>
    <name type="common">Monoblepharis prolifera</name>
    <dbReference type="NCBI Taxonomy" id="1344416"/>
    <lineage>
        <taxon>Eukaryota</taxon>
        <taxon>Fungi</taxon>
        <taxon>Fungi incertae sedis</taxon>
        <taxon>Chytridiomycota</taxon>
        <taxon>Chytridiomycota incertae sedis</taxon>
        <taxon>Monoblepharidomycetes</taxon>
        <taxon>Monoblepharidales</taxon>
        <taxon>Gonapodyaceae</taxon>
        <taxon>Gonapodya</taxon>
    </lineage>
</organism>
<reference evidence="2 3" key="1">
    <citation type="journal article" date="2015" name="Genome Biol. Evol.">
        <title>Phylogenomic analyses indicate that early fungi evolved digesting cell walls of algal ancestors of land plants.</title>
        <authorList>
            <person name="Chang Y."/>
            <person name="Wang S."/>
            <person name="Sekimoto S."/>
            <person name="Aerts A.L."/>
            <person name="Choi C."/>
            <person name="Clum A."/>
            <person name="LaButti K.M."/>
            <person name="Lindquist E.A."/>
            <person name="Yee Ngan C."/>
            <person name="Ohm R.A."/>
            <person name="Salamov A.A."/>
            <person name="Grigoriev I.V."/>
            <person name="Spatafora J.W."/>
            <person name="Berbee M.L."/>
        </authorList>
    </citation>
    <scope>NUCLEOTIDE SEQUENCE [LARGE SCALE GENOMIC DNA]</scope>
    <source>
        <strain evidence="2 3">JEL478</strain>
    </source>
</reference>
<feature type="region of interest" description="Disordered" evidence="1">
    <location>
        <begin position="27"/>
        <end position="50"/>
    </location>
</feature>
<proteinExistence type="predicted"/>
<evidence type="ECO:0000313" key="3">
    <source>
        <dbReference type="Proteomes" id="UP000070544"/>
    </source>
</evidence>
<dbReference type="EMBL" id="KQ965847">
    <property type="protein sequence ID" value="KXS09873.1"/>
    <property type="molecule type" value="Genomic_DNA"/>
</dbReference>
<sequence>MQVDDTESSVGRSASDAQLITPLCQTPSVTSDQSRTWTLRKHSRSSTGSLADSVNQLNGLGENLLAHQLQLSTTKQNWTTTPLEEALDIAQDDGMHEDDLMEVTRLFWDPVIAATYVALKSPSCHRRFFNMERTNSRRGIMGIEAAPGQELGMSRMDSPLSMVGTIGTGHLGRIMANSLGNAAEQVGSGQMEFGHLMGDGQMWNGHSPI</sequence>
<accession>A0A139A0I4</accession>
<dbReference type="AlphaFoldDB" id="A0A139A0I4"/>
<protein>
    <submittedName>
        <fullName evidence="2">Uncharacterized protein</fullName>
    </submittedName>
</protein>
<feature type="compositionally biased region" description="Polar residues" evidence="1">
    <location>
        <begin position="27"/>
        <end position="37"/>
    </location>
</feature>
<name>A0A139A0I4_GONPJ</name>
<gene>
    <name evidence="2" type="ORF">M427DRAFT_49045</name>
</gene>